<name>A0A2V1HU62_9MICO</name>
<dbReference type="InterPro" id="IPR036390">
    <property type="entry name" value="WH_DNA-bd_sf"/>
</dbReference>
<dbReference type="InterPro" id="IPR036388">
    <property type="entry name" value="WH-like_DNA-bd_sf"/>
</dbReference>
<reference evidence="5 6" key="1">
    <citation type="submission" date="2018-05" db="EMBL/GenBank/DDBJ databases">
        <title>Amnibacterium sp. M8JJ-5, whole genome shotgun sequence.</title>
        <authorList>
            <person name="Tuo L."/>
        </authorList>
    </citation>
    <scope>NUCLEOTIDE SEQUENCE [LARGE SCALE GENOMIC DNA]</scope>
    <source>
        <strain evidence="5 6">M8JJ-5</strain>
    </source>
</reference>
<comment type="caution">
    <text evidence="5">The sequence shown here is derived from an EMBL/GenBank/DDBJ whole genome shotgun (WGS) entry which is preliminary data.</text>
</comment>
<evidence type="ECO:0000313" key="6">
    <source>
        <dbReference type="Proteomes" id="UP000244893"/>
    </source>
</evidence>
<dbReference type="Pfam" id="PF07729">
    <property type="entry name" value="FCD"/>
    <property type="match status" value="1"/>
</dbReference>
<evidence type="ECO:0000256" key="1">
    <source>
        <dbReference type="ARBA" id="ARBA00023015"/>
    </source>
</evidence>
<sequence length="223" mass="23898">MAVTGEAIATIKAMIVSGELKPGDRLPPEKELSERLGLSRNSLREAVKSLEIIRVLDVRRGDGTYVTSLEPRLLLEALAFVVDLHDDSSVLEIFEVRGVLEPFAAARAALVITEDQLRALSQSIASVDAAAPIESLVEHDLEFHRLISEAGGNAYLSSLIEGMSSATVRARIWRGITQDGATARTLSEHEAIVAALASGDPERAGAAVRSHVEGIDSWLRAAL</sequence>
<dbReference type="PANTHER" id="PTHR43537:SF5">
    <property type="entry name" value="UXU OPERON TRANSCRIPTIONAL REGULATOR"/>
    <property type="match status" value="1"/>
</dbReference>
<dbReference type="Pfam" id="PF00392">
    <property type="entry name" value="GntR"/>
    <property type="match status" value="1"/>
</dbReference>
<dbReference type="Gene3D" id="1.10.10.10">
    <property type="entry name" value="Winged helix-like DNA-binding domain superfamily/Winged helix DNA-binding domain"/>
    <property type="match status" value="1"/>
</dbReference>
<evidence type="ECO:0000256" key="2">
    <source>
        <dbReference type="ARBA" id="ARBA00023125"/>
    </source>
</evidence>
<keyword evidence="6" id="KW-1185">Reference proteome</keyword>
<keyword evidence="3" id="KW-0804">Transcription</keyword>
<protein>
    <submittedName>
        <fullName evidence="5">GntR family transcriptional regulator</fullName>
    </submittedName>
</protein>
<dbReference type="SMART" id="SM00345">
    <property type="entry name" value="HTH_GNTR"/>
    <property type="match status" value="1"/>
</dbReference>
<dbReference type="CDD" id="cd07377">
    <property type="entry name" value="WHTH_GntR"/>
    <property type="match status" value="1"/>
</dbReference>
<dbReference type="PANTHER" id="PTHR43537">
    <property type="entry name" value="TRANSCRIPTIONAL REGULATOR, GNTR FAMILY"/>
    <property type="match status" value="1"/>
</dbReference>
<dbReference type="InterPro" id="IPR000524">
    <property type="entry name" value="Tscrpt_reg_HTH_GntR"/>
</dbReference>
<dbReference type="RefSeq" id="WP_116756351.1">
    <property type="nucleotide sequence ID" value="NZ_JBHUEX010000001.1"/>
</dbReference>
<dbReference type="GO" id="GO:0003677">
    <property type="term" value="F:DNA binding"/>
    <property type="evidence" value="ECO:0007669"/>
    <property type="project" value="UniProtKB-KW"/>
</dbReference>
<dbReference type="SUPFAM" id="SSF48008">
    <property type="entry name" value="GntR ligand-binding domain-like"/>
    <property type="match status" value="1"/>
</dbReference>
<evidence type="ECO:0000313" key="5">
    <source>
        <dbReference type="EMBL" id="PVZ93837.1"/>
    </source>
</evidence>
<dbReference type="GO" id="GO:0003700">
    <property type="term" value="F:DNA-binding transcription factor activity"/>
    <property type="evidence" value="ECO:0007669"/>
    <property type="project" value="InterPro"/>
</dbReference>
<dbReference type="SUPFAM" id="SSF46785">
    <property type="entry name" value="Winged helix' DNA-binding domain"/>
    <property type="match status" value="1"/>
</dbReference>
<keyword evidence="2" id="KW-0238">DNA-binding</keyword>
<evidence type="ECO:0000256" key="3">
    <source>
        <dbReference type="ARBA" id="ARBA00023163"/>
    </source>
</evidence>
<evidence type="ECO:0000259" key="4">
    <source>
        <dbReference type="PROSITE" id="PS50949"/>
    </source>
</evidence>
<accession>A0A2V1HU62</accession>
<gene>
    <name evidence="5" type="ORF">DDQ50_08610</name>
</gene>
<dbReference type="SMART" id="SM00895">
    <property type="entry name" value="FCD"/>
    <property type="match status" value="1"/>
</dbReference>
<dbReference type="InterPro" id="IPR008920">
    <property type="entry name" value="TF_FadR/GntR_C"/>
</dbReference>
<proteinExistence type="predicted"/>
<dbReference type="OrthoDB" id="7989071at2"/>
<keyword evidence="1" id="KW-0805">Transcription regulation</keyword>
<organism evidence="5 6">
    <name type="scientific">Amnibacterium flavum</name>
    <dbReference type="NCBI Taxonomy" id="2173173"/>
    <lineage>
        <taxon>Bacteria</taxon>
        <taxon>Bacillati</taxon>
        <taxon>Actinomycetota</taxon>
        <taxon>Actinomycetes</taxon>
        <taxon>Micrococcales</taxon>
        <taxon>Microbacteriaceae</taxon>
        <taxon>Amnibacterium</taxon>
    </lineage>
</organism>
<dbReference type="EMBL" id="QEOP01000002">
    <property type="protein sequence ID" value="PVZ93837.1"/>
    <property type="molecule type" value="Genomic_DNA"/>
</dbReference>
<dbReference type="PRINTS" id="PR00035">
    <property type="entry name" value="HTHGNTR"/>
</dbReference>
<dbReference type="Proteomes" id="UP000244893">
    <property type="component" value="Unassembled WGS sequence"/>
</dbReference>
<feature type="domain" description="HTH gntR-type" evidence="4">
    <location>
        <begin position="1"/>
        <end position="69"/>
    </location>
</feature>
<dbReference type="Gene3D" id="1.20.120.530">
    <property type="entry name" value="GntR ligand-binding domain-like"/>
    <property type="match status" value="1"/>
</dbReference>
<dbReference type="PROSITE" id="PS50949">
    <property type="entry name" value="HTH_GNTR"/>
    <property type="match status" value="1"/>
</dbReference>
<dbReference type="InterPro" id="IPR011711">
    <property type="entry name" value="GntR_C"/>
</dbReference>
<dbReference type="AlphaFoldDB" id="A0A2V1HU62"/>